<dbReference type="InterPro" id="IPR025705">
    <property type="entry name" value="Beta_hexosaminidase_sua/sub"/>
</dbReference>
<sequence length="159" mass="17998">MIWEHIFLSTEATRGVPKDIILQSWNNGLDNINNSTAYGYNMIISSSDFLDLDCNFTTNLTESQEKYILGAEAPLWSKQVDGVTVSSLFWPHASALGELVWSSNRDAQGRKRTTQLTQRLLNFYEYLVANGVMATALVLKYCLQHPHAYDLDYNQTAIV</sequence>
<evidence type="ECO:0000256" key="3">
    <source>
        <dbReference type="ARBA" id="ARBA00012663"/>
    </source>
</evidence>
<evidence type="ECO:0000313" key="8">
    <source>
        <dbReference type="Proteomes" id="UP001147747"/>
    </source>
</evidence>
<dbReference type="Proteomes" id="UP001147747">
    <property type="component" value="Unassembled WGS sequence"/>
</dbReference>
<comment type="similarity">
    <text evidence="2">Belongs to the glycosyl hydrolase 20 family.</text>
</comment>
<dbReference type="RefSeq" id="XP_056488576.1">
    <property type="nucleotide sequence ID" value="XM_056629274.1"/>
</dbReference>
<evidence type="ECO:0000259" key="6">
    <source>
        <dbReference type="Pfam" id="PF00728"/>
    </source>
</evidence>
<comment type="caution">
    <text evidence="7">The sequence shown here is derived from an EMBL/GenBank/DDBJ whole genome shotgun (WGS) entry which is preliminary data.</text>
</comment>
<dbReference type="PANTHER" id="PTHR22600">
    <property type="entry name" value="BETA-HEXOSAMINIDASE"/>
    <property type="match status" value="1"/>
</dbReference>
<proteinExistence type="inferred from homology"/>
<dbReference type="InterPro" id="IPR017853">
    <property type="entry name" value="GH"/>
</dbReference>
<dbReference type="AlphaFoldDB" id="A0A9W9W0N3"/>
<dbReference type="GO" id="GO:0016231">
    <property type="term" value="F:beta-N-acetylglucosaminidase activity"/>
    <property type="evidence" value="ECO:0007669"/>
    <property type="project" value="TreeGrafter"/>
</dbReference>
<dbReference type="GO" id="GO:0016020">
    <property type="term" value="C:membrane"/>
    <property type="evidence" value="ECO:0007669"/>
    <property type="project" value="TreeGrafter"/>
</dbReference>
<comment type="catalytic activity">
    <reaction evidence="1">
        <text>Hydrolysis of terminal non-reducing N-acetyl-D-hexosamine residues in N-acetyl-beta-D-hexosaminides.</text>
        <dbReference type="EC" id="3.2.1.52"/>
    </reaction>
</comment>
<dbReference type="GO" id="GO:0030203">
    <property type="term" value="P:glycosaminoglycan metabolic process"/>
    <property type="evidence" value="ECO:0007669"/>
    <property type="project" value="TreeGrafter"/>
</dbReference>
<evidence type="ECO:0000256" key="1">
    <source>
        <dbReference type="ARBA" id="ARBA00001231"/>
    </source>
</evidence>
<dbReference type="InterPro" id="IPR015883">
    <property type="entry name" value="Glyco_hydro_20_cat"/>
</dbReference>
<dbReference type="GO" id="GO:0005975">
    <property type="term" value="P:carbohydrate metabolic process"/>
    <property type="evidence" value="ECO:0007669"/>
    <property type="project" value="InterPro"/>
</dbReference>
<dbReference type="EMBL" id="JAPZBU010000006">
    <property type="protein sequence ID" value="KAJ5396524.1"/>
    <property type="molecule type" value="Genomic_DNA"/>
</dbReference>
<dbReference type="EC" id="3.2.1.52" evidence="3"/>
<dbReference type="OrthoDB" id="428480at2759"/>
<evidence type="ECO:0000313" key="7">
    <source>
        <dbReference type="EMBL" id="KAJ5396524.1"/>
    </source>
</evidence>
<dbReference type="PANTHER" id="PTHR22600:SF26">
    <property type="entry name" value="BETA-N-ACETYLHEXOSAMINIDASE"/>
    <property type="match status" value="1"/>
</dbReference>
<reference evidence="7" key="2">
    <citation type="journal article" date="2023" name="IMA Fungus">
        <title>Comparative genomic study of the Penicillium genus elucidates a diverse pangenome and 15 lateral gene transfer events.</title>
        <authorList>
            <person name="Petersen C."/>
            <person name="Sorensen T."/>
            <person name="Nielsen M.R."/>
            <person name="Sondergaard T.E."/>
            <person name="Sorensen J.L."/>
            <person name="Fitzpatrick D.A."/>
            <person name="Frisvad J.C."/>
            <person name="Nielsen K.L."/>
        </authorList>
    </citation>
    <scope>NUCLEOTIDE SEQUENCE</scope>
    <source>
        <strain evidence="7">IBT 29677</strain>
    </source>
</reference>
<keyword evidence="8" id="KW-1185">Reference proteome</keyword>
<accession>A0A9W9W0N3</accession>
<dbReference type="GeneID" id="81368254"/>
<organism evidence="7 8">
    <name type="scientific">Penicillium cosmopolitanum</name>
    <dbReference type="NCBI Taxonomy" id="1131564"/>
    <lineage>
        <taxon>Eukaryota</taxon>
        <taxon>Fungi</taxon>
        <taxon>Dikarya</taxon>
        <taxon>Ascomycota</taxon>
        <taxon>Pezizomycotina</taxon>
        <taxon>Eurotiomycetes</taxon>
        <taxon>Eurotiomycetidae</taxon>
        <taxon>Eurotiales</taxon>
        <taxon>Aspergillaceae</taxon>
        <taxon>Penicillium</taxon>
    </lineage>
</organism>
<dbReference type="Gene3D" id="3.20.20.80">
    <property type="entry name" value="Glycosidases"/>
    <property type="match status" value="1"/>
</dbReference>
<keyword evidence="5" id="KW-0378">Hydrolase</keyword>
<name>A0A9W9W0N3_9EURO</name>
<dbReference type="SUPFAM" id="SSF51445">
    <property type="entry name" value="(Trans)glycosidases"/>
    <property type="match status" value="1"/>
</dbReference>
<evidence type="ECO:0000256" key="2">
    <source>
        <dbReference type="ARBA" id="ARBA00006285"/>
    </source>
</evidence>
<reference evidence="7" key="1">
    <citation type="submission" date="2022-12" db="EMBL/GenBank/DDBJ databases">
        <authorList>
            <person name="Petersen C."/>
        </authorList>
    </citation>
    <scope>NUCLEOTIDE SEQUENCE</scope>
    <source>
        <strain evidence="7">IBT 29677</strain>
    </source>
</reference>
<keyword evidence="4" id="KW-0732">Signal</keyword>
<gene>
    <name evidence="7" type="ORF">N7509_004637</name>
</gene>
<protein>
    <recommendedName>
        <fullName evidence="3">beta-N-acetylhexosaminidase</fullName>
        <ecNumber evidence="3">3.2.1.52</ecNumber>
    </recommendedName>
</protein>
<dbReference type="Pfam" id="PF00728">
    <property type="entry name" value="Glyco_hydro_20"/>
    <property type="match status" value="1"/>
</dbReference>
<feature type="domain" description="Glycoside hydrolase family 20 catalytic" evidence="6">
    <location>
        <begin position="60"/>
        <end position="103"/>
    </location>
</feature>
<evidence type="ECO:0000256" key="4">
    <source>
        <dbReference type="ARBA" id="ARBA00022729"/>
    </source>
</evidence>
<evidence type="ECO:0000256" key="5">
    <source>
        <dbReference type="ARBA" id="ARBA00022801"/>
    </source>
</evidence>